<keyword evidence="6" id="KW-0472">Membrane</keyword>
<keyword evidence="6" id="KW-0812">Transmembrane</keyword>
<feature type="domain" description="Gram-positive cocci surface proteins LPxTG" evidence="8">
    <location>
        <begin position="1847"/>
        <end position="1880"/>
    </location>
</feature>
<feature type="compositionally biased region" description="Acidic residues" evidence="5">
    <location>
        <begin position="1173"/>
        <end position="1189"/>
    </location>
</feature>
<feature type="signal peptide" evidence="7">
    <location>
        <begin position="1"/>
        <end position="38"/>
    </location>
</feature>
<feature type="transmembrane region" description="Helical" evidence="6">
    <location>
        <begin position="1854"/>
        <end position="1874"/>
    </location>
</feature>
<keyword evidence="4" id="KW-0572">Peptidoglycan-anchor</keyword>
<name>A0A3G6J9C1_9CORY</name>
<dbReference type="PROSITE" id="PS00018">
    <property type="entry name" value="EF_HAND_1"/>
    <property type="match status" value="1"/>
</dbReference>
<feature type="region of interest" description="Disordered" evidence="5">
    <location>
        <begin position="990"/>
        <end position="1026"/>
    </location>
</feature>
<feature type="region of interest" description="Disordered" evidence="5">
    <location>
        <begin position="1527"/>
        <end position="1754"/>
    </location>
</feature>
<evidence type="ECO:0000256" key="5">
    <source>
        <dbReference type="SAM" id="MobiDB-lite"/>
    </source>
</evidence>
<feature type="compositionally biased region" description="Acidic residues" evidence="5">
    <location>
        <begin position="1652"/>
        <end position="1665"/>
    </location>
</feature>
<evidence type="ECO:0000313" key="10">
    <source>
        <dbReference type="Proteomes" id="UP000269019"/>
    </source>
</evidence>
<dbReference type="NCBIfam" id="TIGR01167">
    <property type="entry name" value="LPXTG_anchor"/>
    <property type="match status" value="1"/>
</dbReference>
<dbReference type="InterPro" id="IPR059115">
    <property type="entry name" value="Rib"/>
</dbReference>
<feature type="region of interest" description="Disordered" evidence="5">
    <location>
        <begin position="1064"/>
        <end position="1400"/>
    </location>
</feature>
<feature type="region of interest" description="Disordered" evidence="5">
    <location>
        <begin position="1819"/>
        <end position="1838"/>
    </location>
</feature>
<keyword evidence="3 7" id="KW-0732">Signal</keyword>
<feature type="compositionally biased region" description="Acidic residues" evidence="5">
    <location>
        <begin position="1218"/>
        <end position="1242"/>
    </location>
</feature>
<evidence type="ECO:0000259" key="8">
    <source>
        <dbReference type="PROSITE" id="PS50847"/>
    </source>
</evidence>
<dbReference type="EMBL" id="CP033896">
    <property type="protein sequence ID" value="AZA14596.1"/>
    <property type="molecule type" value="Genomic_DNA"/>
</dbReference>
<evidence type="ECO:0000256" key="7">
    <source>
        <dbReference type="SAM" id="SignalP"/>
    </source>
</evidence>
<dbReference type="InterPro" id="IPR019931">
    <property type="entry name" value="LPXTG_anchor"/>
</dbReference>
<feature type="compositionally biased region" description="Basic and acidic residues" evidence="5">
    <location>
        <begin position="1676"/>
        <end position="1692"/>
    </location>
</feature>
<keyword evidence="6" id="KW-1133">Transmembrane helix</keyword>
<evidence type="ECO:0000256" key="2">
    <source>
        <dbReference type="ARBA" id="ARBA00022525"/>
    </source>
</evidence>
<feature type="compositionally biased region" description="Basic and acidic residues" evidence="5">
    <location>
        <begin position="1365"/>
        <end position="1374"/>
    </location>
</feature>
<proteinExistence type="predicted"/>
<evidence type="ECO:0000256" key="6">
    <source>
        <dbReference type="SAM" id="Phobius"/>
    </source>
</evidence>
<dbReference type="InterPro" id="IPR018247">
    <property type="entry name" value="EF_Hand_1_Ca_BS"/>
</dbReference>
<feature type="chain" id="PRO_5018336747" evidence="7">
    <location>
        <begin position="39"/>
        <end position="1880"/>
    </location>
</feature>
<accession>A0A3G6J9C1</accession>
<gene>
    <name evidence="9" type="primary">bca4</name>
    <name evidence="9" type="ORF">CCHOA_11095</name>
</gene>
<dbReference type="KEGG" id="ccho:CCHOA_11095"/>
<dbReference type="Pfam" id="PF08428">
    <property type="entry name" value="Rib"/>
    <property type="match status" value="1"/>
</dbReference>
<dbReference type="InterPro" id="IPR044055">
    <property type="entry name" value="RibLong"/>
</dbReference>
<sequence precursor="true">MENNRLKRKAGRRAIAALSLSLATGSSVIAAVAPAAQAADATSAVACAAVDNTVYRESTSTTRLQSYFDGFSDDMRELRFAGIFQTGVTPYDLYKGRYNIIVDPRIAPYVETVIVDGYGGKKQATEVQDLKTPAQAATERTGIWRVPLMALDKDQFNNGGFLSQTWIGDNPNYFTPRIKFDRPWSEVLQAAGIDPATAAPIGVDFVAQFGPRDGQEQGDVISNFGNESIIPFENVNYIKKYENFINGAGLEFNEEKGYDASTKTLTITGFFTNTITYALAIGPKPYQLVITMDPAVAKRLTSAKLQAWGKVGGMFDVPIDDTTLNPETGELIVNVFGAVEGREGLVGSVGEGIVHSGATRIFSRDWAAAWPATGTTSMQLTFDEDLYTLIPQNSEGLNAGEVNLPFSWEMRSYAKGTQGNPVVNNSFANVNVPLRDSDGDKLPDRYELNVNVDSDPCIPDTDGDGKLDGEEVLNALTDPLIAAPQLNQVTTEVKTITNESAELLVFDDKTKENLPGRRIELQKKAGDEWQKVADATVSENGSFSVDSSALSIGDVVRIAVYTPEQKSGSEVTQVSFENPEVSNEVTVTGETASVVEPKYETASGEQGKTVDIAAPTFVQQDDNNTAADMPAGTTFDLGDASVVDAAKRLPDSAKVTVNEDGSITVEVGSDAAVGSYEIPVVVTYPDGSTDTVTVPFEVTESTPGKTADSVDPNYAQNTEVKQGDKGTIAAPTNTPDGTKFAPGDSVPDWATVNPDGSITVNPGTAVDPGDYTVPVKVTYPDGSSETVEVPVKVVVKDQTQAESVDPNYAKDTTVKQGDKGTIAAPTNTPDGTKFAPGDSVPDWATVNPDGSITVNPGTAVDPGDYTVPVKVTYPDGSSEIVEVPVRVVVKDQTQAESVDPNYAKDTTVKQGDKGTIAAPTNTPDGTKFAPGDSVPDWATVNPDGSITVNPGTDVDPGDYTVPVKVTYPDGSVDNVEVPVKVVAKDAQLTDADKYSPQGQDLTVEQDSTPRADDAIANNSDLPEGTKYEFKEAVDTSSTGEKSAIVVVTYPDGTKDDVTVKITVTPKDSVTDPNGDLDKDGIPNSQDPDIDGDGVNNSDEKEAGLNPFNPDTDGDGTRDGDEDADGDGKKNSDESFVPKDPETGKDLPVTDTDGDGMADPGVTDRDDNGKPDITDPEDTVDTTGDGDIDGDGIPNSQDPDIDGDGVNNSDEQAAGLDPYDPDTDDNGTNDGDENADGDVDSDGDDKSNAEESFVPQDENGKDLPVTDTDGDGMADPGVTDRDDNGKPDITDLNDTVDTTGDGDIDGDGIPNSQDPDIDGDGVNNSDEQAAGLDPYDPTTNDRETGQPSDDGKKDSDGDLVDNATESEVKQDDTGKDIPVTDTDGDGMGDPGITDTDGNDVSDVVEKPVGFVTESAHYGLIAVARPQSGDNESVPNRLVIKRETVTRALPAGVESVKIDPSWTAPQGVTATVDADGNVVLTVTSGAGLYDETAPLAVPVIVTFTSGQVSKTVAEFIVYDAAAVAPEGDLDGDGIPNAQDPDIDGDGVNNSDEIAAGLDPFDKDTGNTGKTDGEKDADEDGKSNAEESFVATKRDEDGNLTEVPATDIDGDGIADPGITDRDNNGVADLTDSDDSVATDATGDRDGDGIANANDPDADGDGVNNDDEIATGLDPLNPVTDKDKGDDGSWDMDKDGASNAEESEVPPGSVVDTNGNGLGNTDITDENANGVADLNDQTQTKPKGNDETNSSTGGGISSDLTGKLGSSAGSSAGSILPIVLGLGALAGIVGLIANNPDLAAMSSGQFLPGVPAPVVDTPAPAVDQPAPVDTPQDGKGVVKQPSREGASNAVLAVTGADVTGVGLAGLLAMVLGGLLVFARRRRNS</sequence>
<feature type="compositionally biased region" description="Polar residues" evidence="5">
    <location>
        <begin position="1731"/>
        <end position="1747"/>
    </location>
</feature>
<keyword evidence="10" id="KW-1185">Reference proteome</keyword>
<reference evidence="9 10" key="1">
    <citation type="submission" date="2018-11" db="EMBL/GenBank/DDBJ databases">
        <authorList>
            <person name="Kleinhagauer T."/>
            <person name="Glaeser S.P."/>
            <person name="Spergser J."/>
            <person name="Ruckert C."/>
            <person name="Kaempfer P."/>
            <person name="Busse H.-J."/>
        </authorList>
    </citation>
    <scope>NUCLEOTIDE SEQUENCE [LARGE SCALE GENOMIC DNA]</scope>
    <source>
        <strain evidence="9 10">200CH</strain>
    </source>
</reference>
<feature type="compositionally biased region" description="Basic and acidic residues" evidence="5">
    <location>
        <begin position="1161"/>
        <end position="1172"/>
    </location>
</feature>
<keyword evidence="1" id="KW-0134">Cell wall</keyword>
<dbReference type="Gene3D" id="3.10.20.890">
    <property type="match status" value="1"/>
</dbReference>
<keyword evidence="2" id="KW-0964">Secreted</keyword>
<feature type="compositionally biased region" description="Basic and acidic residues" evidence="5">
    <location>
        <begin position="1338"/>
        <end position="1355"/>
    </location>
</feature>
<evidence type="ECO:0000313" key="9">
    <source>
        <dbReference type="EMBL" id="AZA14596.1"/>
    </source>
</evidence>
<feature type="compositionally biased region" description="Low complexity" evidence="5">
    <location>
        <begin position="1289"/>
        <end position="1298"/>
    </location>
</feature>
<dbReference type="Proteomes" id="UP000269019">
    <property type="component" value="Chromosome"/>
</dbReference>
<dbReference type="NCBIfam" id="NF038186">
    <property type="entry name" value="YPDG_rpt"/>
    <property type="match status" value="4"/>
</dbReference>
<dbReference type="InterPro" id="IPR012706">
    <property type="entry name" value="Rib_alpha_Esp_rpt"/>
</dbReference>
<feature type="compositionally biased region" description="Polar residues" evidence="5">
    <location>
        <begin position="996"/>
        <end position="1006"/>
    </location>
</feature>
<protein>
    <submittedName>
        <fullName evidence="9">C protein alpha-antigen</fullName>
    </submittedName>
</protein>
<evidence type="ECO:0000256" key="1">
    <source>
        <dbReference type="ARBA" id="ARBA00022512"/>
    </source>
</evidence>
<dbReference type="PROSITE" id="PS50847">
    <property type="entry name" value="GRAM_POS_ANCHORING"/>
    <property type="match status" value="1"/>
</dbReference>
<organism evidence="9 10">
    <name type="scientific">Corynebacterium choanae</name>
    <dbReference type="NCBI Taxonomy" id="1862358"/>
    <lineage>
        <taxon>Bacteria</taxon>
        <taxon>Bacillati</taxon>
        <taxon>Actinomycetota</taxon>
        <taxon>Actinomycetes</taxon>
        <taxon>Mycobacteriales</taxon>
        <taxon>Corynebacteriaceae</taxon>
        <taxon>Corynebacterium</taxon>
    </lineage>
</organism>
<feature type="compositionally biased region" description="Basic and acidic residues" evidence="5">
    <location>
        <begin position="1125"/>
        <end position="1144"/>
    </location>
</feature>
<evidence type="ECO:0000256" key="4">
    <source>
        <dbReference type="ARBA" id="ARBA00023088"/>
    </source>
</evidence>
<feature type="compositionally biased region" description="Polar residues" evidence="5">
    <location>
        <begin position="1707"/>
        <end position="1718"/>
    </location>
</feature>
<feature type="compositionally biased region" description="Low complexity" evidence="5">
    <location>
        <begin position="1601"/>
        <end position="1614"/>
    </location>
</feature>
<evidence type="ECO:0000256" key="3">
    <source>
        <dbReference type="ARBA" id="ARBA00022729"/>
    </source>
</evidence>
<dbReference type="NCBIfam" id="TIGR02331">
    <property type="entry name" value="rib_alpha"/>
    <property type="match status" value="1"/>
</dbReference>
<dbReference type="Pfam" id="PF18957">
    <property type="entry name" value="RibLong"/>
    <property type="match status" value="4"/>
</dbReference>
<feature type="compositionally biased region" description="Basic and acidic residues" evidence="5">
    <location>
        <begin position="1277"/>
        <end position="1288"/>
    </location>
</feature>